<sequence length="105" mass="12261">MSYTHKQISEIHERTNDHHVRQIRGDPNGNLICPKTTKRWNAGNQWISRSYNCKIDSTSSLRGSSSSLLINRNSCIRKIVLAKNKEKNIETKQFFLFLYELQLIP</sequence>
<comment type="caution">
    <text evidence="1">The sequence shown here is derived from an EMBL/GenBank/DDBJ whole genome shotgun (WGS) entry which is preliminary data.</text>
</comment>
<gene>
    <name evidence="1" type="ORF">SAY86_002321</name>
</gene>
<keyword evidence="2" id="KW-1185">Reference proteome</keyword>
<name>A0AAN7LTM1_TRANT</name>
<dbReference type="AlphaFoldDB" id="A0AAN7LTM1"/>
<reference evidence="1 2" key="1">
    <citation type="journal article" date="2023" name="Hortic Res">
        <title>Pangenome of water caltrop reveals structural variations and asymmetric subgenome divergence after allopolyploidization.</title>
        <authorList>
            <person name="Zhang X."/>
            <person name="Chen Y."/>
            <person name="Wang L."/>
            <person name="Yuan Y."/>
            <person name="Fang M."/>
            <person name="Shi L."/>
            <person name="Lu R."/>
            <person name="Comes H.P."/>
            <person name="Ma Y."/>
            <person name="Chen Y."/>
            <person name="Huang G."/>
            <person name="Zhou Y."/>
            <person name="Zheng Z."/>
            <person name="Qiu Y."/>
        </authorList>
    </citation>
    <scope>NUCLEOTIDE SEQUENCE [LARGE SCALE GENOMIC DNA]</scope>
    <source>
        <strain evidence="1">F231</strain>
    </source>
</reference>
<organism evidence="1 2">
    <name type="scientific">Trapa natans</name>
    <name type="common">Water chestnut</name>
    <dbReference type="NCBI Taxonomy" id="22666"/>
    <lineage>
        <taxon>Eukaryota</taxon>
        <taxon>Viridiplantae</taxon>
        <taxon>Streptophyta</taxon>
        <taxon>Embryophyta</taxon>
        <taxon>Tracheophyta</taxon>
        <taxon>Spermatophyta</taxon>
        <taxon>Magnoliopsida</taxon>
        <taxon>eudicotyledons</taxon>
        <taxon>Gunneridae</taxon>
        <taxon>Pentapetalae</taxon>
        <taxon>rosids</taxon>
        <taxon>malvids</taxon>
        <taxon>Myrtales</taxon>
        <taxon>Lythraceae</taxon>
        <taxon>Trapa</taxon>
    </lineage>
</organism>
<accession>A0AAN7LTM1</accession>
<dbReference type="Proteomes" id="UP001346149">
    <property type="component" value="Unassembled WGS sequence"/>
</dbReference>
<protein>
    <submittedName>
        <fullName evidence="1">Uncharacterized protein</fullName>
    </submittedName>
</protein>
<evidence type="ECO:0000313" key="1">
    <source>
        <dbReference type="EMBL" id="KAK4785632.1"/>
    </source>
</evidence>
<proteinExistence type="predicted"/>
<evidence type="ECO:0000313" key="2">
    <source>
        <dbReference type="Proteomes" id="UP001346149"/>
    </source>
</evidence>
<dbReference type="EMBL" id="JAXQNO010000013">
    <property type="protein sequence ID" value="KAK4785632.1"/>
    <property type="molecule type" value="Genomic_DNA"/>
</dbReference>